<organism evidence="1 2">
    <name type="scientific">Brachionus plicatilis</name>
    <name type="common">Marine rotifer</name>
    <name type="synonym">Brachionus muelleri</name>
    <dbReference type="NCBI Taxonomy" id="10195"/>
    <lineage>
        <taxon>Eukaryota</taxon>
        <taxon>Metazoa</taxon>
        <taxon>Spiralia</taxon>
        <taxon>Gnathifera</taxon>
        <taxon>Rotifera</taxon>
        <taxon>Eurotatoria</taxon>
        <taxon>Monogononta</taxon>
        <taxon>Pseudotrocha</taxon>
        <taxon>Ploima</taxon>
        <taxon>Brachionidae</taxon>
        <taxon>Brachionus</taxon>
    </lineage>
</organism>
<dbReference type="Proteomes" id="UP000276133">
    <property type="component" value="Unassembled WGS sequence"/>
</dbReference>
<reference evidence="1 2" key="1">
    <citation type="journal article" date="2018" name="Sci. Rep.">
        <title>Genomic signatures of local adaptation to the degree of environmental predictability in rotifers.</title>
        <authorList>
            <person name="Franch-Gras L."/>
            <person name="Hahn C."/>
            <person name="Garcia-Roger E.M."/>
            <person name="Carmona M.J."/>
            <person name="Serra M."/>
            <person name="Gomez A."/>
        </authorList>
    </citation>
    <scope>NUCLEOTIDE SEQUENCE [LARGE SCALE GENOMIC DNA]</scope>
    <source>
        <strain evidence="1">HYR1</strain>
    </source>
</reference>
<dbReference type="AlphaFoldDB" id="A0A3M7QLP2"/>
<proteinExistence type="predicted"/>
<name>A0A3M7QLP2_BRAPC</name>
<keyword evidence="2" id="KW-1185">Reference proteome</keyword>
<dbReference type="EMBL" id="REGN01005742">
    <property type="protein sequence ID" value="RNA12232.1"/>
    <property type="molecule type" value="Genomic_DNA"/>
</dbReference>
<comment type="caution">
    <text evidence="1">The sequence shown here is derived from an EMBL/GenBank/DDBJ whole genome shotgun (WGS) entry which is preliminary data.</text>
</comment>
<protein>
    <submittedName>
        <fullName evidence="1">Uncharacterized protein</fullName>
    </submittedName>
</protein>
<evidence type="ECO:0000313" key="1">
    <source>
        <dbReference type="EMBL" id="RNA12232.1"/>
    </source>
</evidence>
<evidence type="ECO:0000313" key="2">
    <source>
        <dbReference type="Proteomes" id="UP000276133"/>
    </source>
</evidence>
<accession>A0A3M7QLP2</accession>
<sequence>MTLMTFTTNKRSTAKTYDCVQECEMLKEFKRLLHKKCFVKNVELKWLREDTEVVQINVKKKLNKQELNFLVFLCHQIVHNSKLTYSK</sequence>
<gene>
    <name evidence="1" type="ORF">BpHYR1_036535</name>
</gene>